<protein>
    <recommendedName>
        <fullName evidence="2">Antitoxin</fullName>
    </recommendedName>
</protein>
<accession>A0A1F7RZN9</accession>
<dbReference type="InterPro" id="IPR006442">
    <property type="entry name" value="Antitoxin_Phd/YefM"/>
</dbReference>
<dbReference type="SUPFAM" id="SSF143120">
    <property type="entry name" value="YefM-like"/>
    <property type="match status" value="1"/>
</dbReference>
<evidence type="ECO:0000313" key="4">
    <source>
        <dbReference type="Proteomes" id="UP000179266"/>
    </source>
</evidence>
<organism evidence="3 4">
    <name type="scientific">Candidatus Schekmanbacteria bacterium RBG_13_48_7</name>
    <dbReference type="NCBI Taxonomy" id="1817878"/>
    <lineage>
        <taxon>Bacteria</taxon>
        <taxon>Candidatus Schekmaniibacteriota</taxon>
    </lineage>
</organism>
<feature type="non-terminal residue" evidence="3">
    <location>
        <position position="75"/>
    </location>
</feature>
<gene>
    <name evidence="3" type="ORF">A2161_17625</name>
</gene>
<dbReference type="EMBL" id="MGDD01000101">
    <property type="protein sequence ID" value="OGL47035.1"/>
    <property type="molecule type" value="Genomic_DNA"/>
</dbReference>
<dbReference type="InterPro" id="IPR036165">
    <property type="entry name" value="YefM-like_sf"/>
</dbReference>
<dbReference type="Proteomes" id="UP000179266">
    <property type="component" value="Unassembled WGS sequence"/>
</dbReference>
<dbReference type="Pfam" id="PF02604">
    <property type="entry name" value="PhdYeFM_antitox"/>
    <property type="match status" value="1"/>
</dbReference>
<proteinExistence type="inferred from homology"/>
<comment type="function">
    <text evidence="2">Antitoxin component of a type II toxin-antitoxin (TA) system.</text>
</comment>
<reference evidence="3 4" key="1">
    <citation type="journal article" date="2016" name="Nat. Commun.">
        <title>Thousands of microbial genomes shed light on interconnected biogeochemical processes in an aquifer system.</title>
        <authorList>
            <person name="Anantharaman K."/>
            <person name="Brown C.T."/>
            <person name="Hug L.A."/>
            <person name="Sharon I."/>
            <person name="Castelle C.J."/>
            <person name="Probst A.J."/>
            <person name="Thomas B.C."/>
            <person name="Singh A."/>
            <person name="Wilkins M.J."/>
            <person name="Karaoz U."/>
            <person name="Brodie E.L."/>
            <person name="Williams K.H."/>
            <person name="Hubbard S.S."/>
            <person name="Banfield J.F."/>
        </authorList>
    </citation>
    <scope>NUCLEOTIDE SEQUENCE [LARGE SCALE GENOMIC DNA]</scope>
</reference>
<comment type="similarity">
    <text evidence="1 2">Belongs to the phD/YefM antitoxin family.</text>
</comment>
<dbReference type="NCBIfam" id="TIGR01552">
    <property type="entry name" value="phd_fam"/>
    <property type="match status" value="1"/>
</dbReference>
<name>A0A1F7RZN9_9BACT</name>
<dbReference type="AlphaFoldDB" id="A0A1F7RZN9"/>
<evidence type="ECO:0000256" key="2">
    <source>
        <dbReference type="RuleBase" id="RU362080"/>
    </source>
</evidence>
<evidence type="ECO:0000256" key="1">
    <source>
        <dbReference type="ARBA" id="ARBA00009981"/>
    </source>
</evidence>
<dbReference type="Gene3D" id="3.40.1620.10">
    <property type="entry name" value="YefM-like domain"/>
    <property type="match status" value="1"/>
</dbReference>
<comment type="caution">
    <text evidence="3">The sequence shown here is derived from an EMBL/GenBank/DDBJ whole genome shotgun (WGS) entry which is preliminary data.</text>
</comment>
<sequence>MKTFTYTEIKNNVSEIIEMVKSGEEIVVSSTKSKEIIAVIIPYHRYEKRKERILGILKGIASYREKDNFKLTDQE</sequence>
<evidence type="ECO:0000313" key="3">
    <source>
        <dbReference type="EMBL" id="OGL47035.1"/>
    </source>
</evidence>